<dbReference type="Proteomes" id="UP000054925">
    <property type="component" value="Unassembled WGS sequence"/>
</dbReference>
<sequence>MLESWFSCSGRLAARVEFGVFSEAVKPRRVPLFGAAAISHARRDGSIFEMPCINVSHFATPATLGRTSRAALKTAPRLALSDPTAIPYNQ</sequence>
<evidence type="ECO:0000313" key="2">
    <source>
        <dbReference type="Proteomes" id="UP000054925"/>
    </source>
</evidence>
<evidence type="ECO:0000313" key="1">
    <source>
        <dbReference type="EMBL" id="SAL40018.1"/>
    </source>
</evidence>
<keyword evidence="2" id="KW-1185">Reference proteome</keyword>
<dbReference type="AlphaFoldDB" id="A0A158H6S5"/>
<reference evidence="1" key="1">
    <citation type="submission" date="2016-01" db="EMBL/GenBank/DDBJ databases">
        <authorList>
            <person name="Peeters C."/>
        </authorList>
    </citation>
    <scope>NUCLEOTIDE SEQUENCE [LARGE SCALE GENOMIC DNA]</scope>
    <source>
        <strain evidence="1">LMG 22937</strain>
    </source>
</reference>
<protein>
    <submittedName>
        <fullName evidence="1">Uncharacterized protein</fullName>
    </submittedName>
</protein>
<organism evidence="1 2">
    <name type="scientific">Caballeronia terrestris</name>
    <dbReference type="NCBI Taxonomy" id="1226301"/>
    <lineage>
        <taxon>Bacteria</taxon>
        <taxon>Pseudomonadati</taxon>
        <taxon>Pseudomonadota</taxon>
        <taxon>Betaproteobacteria</taxon>
        <taxon>Burkholderiales</taxon>
        <taxon>Burkholderiaceae</taxon>
        <taxon>Caballeronia</taxon>
    </lineage>
</organism>
<name>A0A158H6S5_9BURK</name>
<comment type="caution">
    <text evidence="1">The sequence shown here is derived from an EMBL/GenBank/DDBJ whole genome shotgun (WGS) entry which is preliminary data.</text>
</comment>
<accession>A0A158H6S5</accession>
<proteinExistence type="predicted"/>
<gene>
    <name evidence="1" type="ORF">AWB67_01517</name>
</gene>
<dbReference type="EMBL" id="FCOL02000006">
    <property type="protein sequence ID" value="SAL40018.1"/>
    <property type="molecule type" value="Genomic_DNA"/>
</dbReference>